<feature type="region of interest" description="Disordered" evidence="7">
    <location>
        <begin position="1056"/>
        <end position="1099"/>
    </location>
</feature>
<dbReference type="Gene3D" id="3.30.70.270">
    <property type="match status" value="2"/>
</dbReference>
<keyword evidence="2" id="KW-0548">Nucleotidyltransferase</keyword>
<evidence type="ECO:0000256" key="4">
    <source>
        <dbReference type="ARBA" id="ARBA00022759"/>
    </source>
</evidence>
<dbReference type="SUPFAM" id="SSF57756">
    <property type="entry name" value="Retrovirus zinc finger-like domains"/>
    <property type="match status" value="1"/>
</dbReference>
<dbReference type="FunFam" id="3.30.70.270:FF:000020">
    <property type="entry name" value="Transposon Tf2-6 polyprotein-like Protein"/>
    <property type="match status" value="1"/>
</dbReference>
<dbReference type="OrthoDB" id="775972at2759"/>
<keyword evidence="4" id="KW-0255">Endonuclease</keyword>
<dbReference type="InterPro" id="IPR012337">
    <property type="entry name" value="RNaseH-like_sf"/>
</dbReference>
<evidence type="ECO:0000256" key="1">
    <source>
        <dbReference type="ARBA" id="ARBA00022679"/>
    </source>
</evidence>
<dbReference type="SMART" id="SM00343">
    <property type="entry name" value="ZnF_C2HC"/>
    <property type="match status" value="2"/>
</dbReference>
<dbReference type="Pfam" id="PF00078">
    <property type="entry name" value="RVT_1"/>
    <property type="match status" value="1"/>
</dbReference>
<dbReference type="InterPro" id="IPR043128">
    <property type="entry name" value="Rev_trsase/Diguanyl_cyclase"/>
</dbReference>
<evidence type="ECO:0000256" key="5">
    <source>
        <dbReference type="ARBA" id="ARBA00022801"/>
    </source>
</evidence>
<dbReference type="FunFam" id="3.10.20.370:FF:000001">
    <property type="entry name" value="Retrovirus-related Pol polyprotein from transposon 17.6-like protein"/>
    <property type="match status" value="1"/>
</dbReference>
<dbReference type="PANTHER" id="PTHR37984:SF15">
    <property type="entry name" value="INTEGRASE CATALYTIC DOMAIN-CONTAINING PROTEIN"/>
    <property type="match status" value="1"/>
</dbReference>
<feature type="compositionally biased region" description="Polar residues" evidence="7">
    <location>
        <begin position="1076"/>
        <end position="1094"/>
    </location>
</feature>
<dbReference type="GO" id="GO:0004519">
    <property type="term" value="F:endonuclease activity"/>
    <property type="evidence" value="ECO:0007669"/>
    <property type="project" value="UniProtKB-KW"/>
</dbReference>
<dbReference type="Gene3D" id="3.30.420.10">
    <property type="entry name" value="Ribonuclease H-like superfamily/Ribonuclease H"/>
    <property type="match status" value="1"/>
</dbReference>
<dbReference type="InterPro" id="IPR001878">
    <property type="entry name" value="Znf_CCHC"/>
</dbReference>
<dbReference type="CDD" id="cd01647">
    <property type="entry name" value="RT_LTR"/>
    <property type="match status" value="1"/>
</dbReference>
<dbReference type="GO" id="GO:0008270">
    <property type="term" value="F:zinc ion binding"/>
    <property type="evidence" value="ECO:0007669"/>
    <property type="project" value="InterPro"/>
</dbReference>
<dbReference type="InterPro" id="IPR000477">
    <property type="entry name" value="RT_dom"/>
</dbReference>
<protein>
    <recommendedName>
        <fullName evidence="8">Integrase catalytic domain-containing protein</fullName>
    </recommendedName>
</protein>
<comment type="caution">
    <text evidence="9">The sequence shown here is derived from an EMBL/GenBank/DDBJ whole genome shotgun (WGS) entry which is preliminary data.</text>
</comment>
<gene>
    <name evidence="9" type="ORF">HOLleu_29812</name>
</gene>
<keyword evidence="5" id="KW-0378">Hydrolase</keyword>
<keyword evidence="3" id="KW-0540">Nuclease</keyword>
<feature type="domain" description="Integrase catalytic" evidence="8">
    <location>
        <begin position="796"/>
        <end position="960"/>
    </location>
</feature>
<sequence length="1111" mass="125652">MGTLQVGHSWLCRSQTSRQGVQKTCWFGQITGCFTCRELASTCEFRDFADEMIRDQLVEKTTSTKLRERLLLEKDLTLTKAITLARNMEQALREASSMCPNGKPISTAEVRKKGVQPPSSAGTKRQCYRCGSNKHLANSRDCKAVDAVCRGCNKKGHFEKMCRQRKVRAIGENLPTAAPTNHPAVSPSFNQADNEPQVLQTVNNVEHDTKVRPNVSCILNFNGADIPVVVDTASDVTLMNIDTFDLYFVREALQPCTTSITSYTSNKIPLLGYFDTNVSFQERSARIRTYVTRQGSTLVGKDVIQALKLHIDGAKYFSKLDLKSAYHQLELHPDSRDITTFITYEGLFRYKRVCFGLASAPACFQKLMTNVLRGLCGVMCFIDDIIIYGSSKEEHYTNLCNVLKRLQECGMVLNDKCIFEAQSIQVLGHVIDQTGLHPNPDLVAAIREAPTPTSKEQVRSFLGLAGYYARFVPNFATKVQSIRDLQTASHFAWNAEASAAFQEIKSAIVNSEALSLFDPNLDVCITTDASGYGIGAIMTQMIDGQERIVSCISRKLSEAERKYSTGEREALACVWAIERWHTYLWGRHFTLRTDHQALVTLLSTSGTGHRPMRIARWGSRLLHYNFTVEYKPGNQNKVSDALSRLPLDSDNLQLQIDEDVHAVCEIVLNDSCITKEQLREATNADVLLKEVSKYIISGWPKKSSDVSAEILPYFRIRDSLSIHHDIVFKGERVVIPSELVKRIIQFGHEGHQGIVRTKQRLRQLYWWPNMDDVIMQTIKDCTVCQNHDKTARVRTAPMQPVPLPTSSWKKLAIDIVGPDSTAPRDCRFAITLIDYYSKWPEVAFCHQVTAHDVIDVLTTIFSREGFPEEIVTDNGPQFTCNEFETYLQERNIKHRFSAIYHPQGNSEIERFNRVLNDSVQTAKLTRRNLKLATREFLAVYRSTPHATTGVEPSILLHGRHLKTKLDITGVTTSPTSVSPHALRQKVQRKQEASKEYFDKRKGVVQQDIQPGSWVRVRKPGNIQKGCPKFSEPIQITKKIAPNTYETSDGRQWNVERLAPYNGNPQPQGDLDPSQIPPQGQESQENRPDPNTNARPQRIRSMPYWAKDFVFY</sequence>
<dbReference type="InterPro" id="IPR041588">
    <property type="entry name" value="Integrase_H2C2"/>
</dbReference>
<dbReference type="AlphaFoldDB" id="A0A9Q1GXX5"/>
<accession>A0A9Q1GXX5</accession>
<evidence type="ECO:0000313" key="9">
    <source>
        <dbReference type="EMBL" id="KAJ8027764.1"/>
    </source>
</evidence>
<dbReference type="Gene3D" id="4.10.60.10">
    <property type="entry name" value="Zinc finger, CCHC-type"/>
    <property type="match status" value="1"/>
</dbReference>
<dbReference type="SUPFAM" id="SSF56672">
    <property type="entry name" value="DNA/RNA polymerases"/>
    <property type="match status" value="1"/>
</dbReference>
<dbReference type="GO" id="GO:0016787">
    <property type="term" value="F:hydrolase activity"/>
    <property type="evidence" value="ECO:0007669"/>
    <property type="project" value="UniProtKB-KW"/>
</dbReference>
<reference evidence="9" key="1">
    <citation type="submission" date="2021-10" db="EMBL/GenBank/DDBJ databases">
        <title>Tropical sea cucumber genome reveals ecological adaptation and Cuvierian tubules defense mechanism.</title>
        <authorList>
            <person name="Chen T."/>
        </authorList>
    </citation>
    <scope>NUCLEOTIDE SEQUENCE</scope>
    <source>
        <strain evidence="9">Nanhai2018</strain>
        <tissue evidence="9">Muscle</tissue>
    </source>
</reference>
<evidence type="ECO:0000256" key="2">
    <source>
        <dbReference type="ARBA" id="ARBA00022695"/>
    </source>
</evidence>
<dbReference type="Gene3D" id="1.10.340.70">
    <property type="match status" value="1"/>
</dbReference>
<dbReference type="SUPFAM" id="SSF53098">
    <property type="entry name" value="Ribonuclease H-like"/>
    <property type="match status" value="1"/>
</dbReference>
<dbReference type="PANTHER" id="PTHR37984">
    <property type="entry name" value="PROTEIN CBG26694"/>
    <property type="match status" value="1"/>
</dbReference>
<dbReference type="Pfam" id="PF17917">
    <property type="entry name" value="RT_RNaseH"/>
    <property type="match status" value="1"/>
</dbReference>
<dbReference type="Pfam" id="PF00665">
    <property type="entry name" value="rve"/>
    <property type="match status" value="1"/>
</dbReference>
<evidence type="ECO:0000256" key="6">
    <source>
        <dbReference type="ARBA" id="ARBA00022918"/>
    </source>
</evidence>
<dbReference type="InterPro" id="IPR036397">
    <property type="entry name" value="RNaseH_sf"/>
</dbReference>
<dbReference type="Gene3D" id="3.10.20.370">
    <property type="match status" value="1"/>
</dbReference>
<keyword evidence="6" id="KW-0695">RNA-directed DNA polymerase</keyword>
<dbReference type="FunFam" id="3.30.420.10:FF:000063">
    <property type="entry name" value="Retrovirus-related Pol polyprotein from transposon 297-like Protein"/>
    <property type="match status" value="1"/>
</dbReference>
<dbReference type="GO" id="GO:0015074">
    <property type="term" value="P:DNA integration"/>
    <property type="evidence" value="ECO:0007669"/>
    <property type="project" value="InterPro"/>
</dbReference>
<dbReference type="InterPro" id="IPR041373">
    <property type="entry name" value="RT_RNaseH"/>
</dbReference>
<dbReference type="InterPro" id="IPR043502">
    <property type="entry name" value="DNA/RNA_pol_sf"/>
</dbReference>
<dbReference type="InterPro" id="IPR001584">
    <property type="entry name" value="Integrase_cat-core"/>
</dbReference>
<dbReference type="Proteomes" id="UP001152320">
    <property type="component" value="Chromosome 15"/>
</dbReference>
<dbReference type="FunFam" id="1.10.340.70:FF:000003">
    <property type="entry name" value="Protein CBG25708"/>
    <property type="match status" value="1"/>
</dbReference>
<evidence type="ECO:0000256" key="7">
    <source>
        <dbReference type="SAM" id="MobiDB-lite"/>
    </source>
</evidence>
<dbReference type="GO" id="GO:0003676">
    <property type="term" value="F:nucleic acid binding"/>
    <property type="evidence" value="ECO:0007669"/>
    <property type="project" value="InterPro"/>
</dbReference>
<organism evidence="9 10">
    <name type="scientific">Holothuria leucospilota</name>
    <name type="common">Black long sea cucumber</name>
    <name type="synonym">Mertensiothuria leucospilota</name>
    <dbReference type="NCBI Taxonomy" id="206669"/>
    <lineage>
        <taxon>Eukaryota</taxon>
        <taxon>Metazoa</taxon>
        <taxon>Echinodermata</taxon>
        <taxon>Eleutherozoa</taxon>
        <taxon>Echinozoa</taxon>
        <taxon>Holothuroidea</taxon>
        <taxon>Aspidochirotacea</taxon>
        <taxon>Aspidochirotida</taxon>
        <taxon>Holothuriidae</taxon>
        <taxon>Holothuria</taxon>
    </lineage>
</organism>
<dbReference type="InterPro" id="IPR050951">
    <property type="entry name" value="Retrovirus_Pol_polyprotein"/>
</dbReference>
<dbReference type="Pfam" id="PF17921">
    <property type="entry name" value="Integrase_H2C2"/>
    <property type="match status" value="1"/>
</dbReference>
<evidence type="ECO:0000256" key="3">
    <source>
        <dbReference type="ARBA" id="ARBA00022722"/>
    </source>
</evidence>
<dbReference type="CDD" id="cd09274">
    <property type="entry name" value="RNase_HI_RT_Ty3"/>
    <property type="match status" value="1"/>
</dbReference>
<name>A0A9Q1GXX5_HOLLE</name>
<dbReference type="GO" id="GO:0003964">
    <property type="term" value="F:RNA-directed DNA polymerase activity"/>
    <property type="evidence" value="ECO:0007669"/>
    <property type="project" value="UniProtKB-KW"/>
</dbReference>
<keyword evidence="10" id="KW-1185">Reference proteome</keyword>
<proteinExistence type="predicted"/>
<keyword evidence="1" id="KW-0808">Transferase</keyword>
<dbReference type="InterPro" id="IPR036875">
    <property type="entry name" value="Znf_CCHC_sf"/>
</dbReference>
<dbReference type="PROSITE" id="PS50994">
    <property type="entry name" value="INTEGRASE"/>
    <property type="match status" value="1"/>
</dbReference>
<evidence type="ECO:0000313" key="10">
    <source>
        <dbReference type="Proteomes" id="UP001152320"/>
    </source>
</evidence>
<evidence type="ECO:0000259" key="8">
    <source>
        <dbReference type="PROSITE" id="PS50994"/>
    </source>
</evidence>
<dbReference type="EMBL" id="JAIZAY010000015">
    <property type="protein sequence ID" value="KAJ8027764.1"/>
    <property type="molecule type" value="Genomic_DNA"/>
</dbReference>